<name>A0A1W1VK36_DESTI</name>
<evidence type="ECO:0000313" key="2">
    <source>
        <dbReference type="EMBL" id="SMB93643.1"/>
    </source>
</evidence>
<dbReference type="SUPFAM" id="SSF47364">
    <property type="entry name" value="Domain of the SRP/SRP receptor G-proteins"/>
    <property type="match status" value="1"/>
</dbReference>
<dbReference type="Gene3D" id="1.20.120.140">
    <property type="entry name" value="Signal recognition particle SRP54, nucleotide-binding domain"/>
    <property type="match status" value="1"/>
</dbReference>
<reference evidence="2 3" key="1">
    <citation type="submission" date="2017-04" db="EMBL/GenBank/DDBJ databases">
        <authorList>
            <person name="Afonso C.L."/>
            <person name="Miller P.J."/>
            <person name="Scott M.A."/>
            <person name="Spackman E."/>
            <person name="Goraichik I."/>
            <person name="Dimitrov K.M."/>
            <person name="Suarez D.L."/>
            <person name="Swayne D.E."/>
        </authorList>
    </citation>
    <scope>NUCLEOTIDE SEQUENCE [LARGE SCALE GENOMIC DNA]</scope>
    <source>
        <strain evidence="2 3">DSM 11270</strain>
    </source>
</reference>
<gene>
    <name evidence="2" type="ORF">SAMN00017405_0071</name>
</gene>
<keyword evidence="3" id="KW-1185">Reference proteome</keyword>
<dbReference type="Pfam" id="PF02881">
    <property type="entry name" value="SRP54_N"/>
    <property type="match status" value="1"/>
</dbReference>
<dbReference type="InterPro" id="IPR042101">
    <property type="entry name" value="SRP54_N_sf"/>
</dbReference>
<dbReference type="AlphaFoldDB" id="A0A1W1VK36"/>
<dbReference type="STRING" id="656914.SAMN00017405_0071"/>
<dbReference type="InterPro" id="IPR036225">
    <property type="entry name" value="SRP/SRP_N"/>
</dbReference>
<evidence type="ECO:0000313" key="3">
    <source>
        <dbReference type="Proteomes" id="UP000192731"/>
    </source>
</evidence>
<feature type="domain" description="Signal recognition particle SRP54 helical bundle" evidence="1">
    <location>
        <begin position="21"/>
        <end position="86"/>
    </location>
</feature>
<protein>
    <submittedName>
        <fullName evidence="2">SRP54-type protein, helical bundle domain</fullName>
    </submittedName>
</protein>
<evidence type="ECO:0000259" key="1">
    <source>
        <dbReference type="SMART" id="SM00963"/>
    </source>
</evidence>
<organism evidence="2 3">
    <name type="scientific">Desulfonispora thiosulfatigenes DSM 11270</name>
    <dbReference type="NCBI Taxonomy" id="656914"/>
    <lineage>
        <taxon>Bacteria</taxon>
        <taxon>Bacillati</taxon>
        <taxon>Bacillota</taxon>
        <taxon>Clostridia</taxon>
        <taxon>Eubacteriales</taxon>
        <taxon>Peptococcaceae</taxon>
        <taxon>Desulfonispora</taxon>
    </lineage>
</organism>
<dbReference type="GO" id="GO:0005525">
    <property type="term" value="F:GTP binding"/>
    <property type="evidence" value="ECO:0007669"/>
    <property type="project" value="InterPro"/>
</dbReference>
<dbReference type="EMBL" id="FWWT01000022">
    <property type="protein sequence ID" value="SMB93643.1"/>
    <property type="molecule type" value="Genomic_DNA"/>
</dbReference>
<dbReference type="InterPro" id="IPR013822">
    <property type="entry name" value="Signal_recog_particl_SRP54_hlx"/>
</dbReference>
<dbReference type="GO" id="GO:0006614">
    <property type="term" value="P:SRP-dependent cotranslational protein targeting to membrane"/>
    <property type="evidence" value="ECO:0007669"/>
    <property type="project" value="InterPro"/>
</dbReference>
<accession>A0A1W1VK36</accession>
<sequence>MGFFSKIKSKVKETFGGNTKLEDSLSKTRKGFVEKVFEVFTKNRAITDDLYDELEEVLIQGDVGVETSIQLVETIRARVKKEKSKMSYN</sequence>
<dbReference type="Proteomes" id="UP000192731">
    <property type="component" value="Unassembled WGS sequence"/>
</dbReference>
<dbReference type="SMART" id="SM00963">
    <property type="entry name" value="SRP54_N"/>
    <property type="match status" value="1"/>
</dbReference>
<proteinExistence type="predicted"/>